<dbReference type="PATRIC" id="fig|1705565.3.peg.360"/>
<proteinExistence type="predicted"/>
<sequence>MNRNKTMTLIGKGESWKATYVVTHQDKVNAKCTVFQDTLGGKLKLQYLGKEPLEHGQINYRLEDMSGRFQDGEIVVGIDHAVIKETKGALDLECLFNMMNPNKDLTIKIEWNGHREEFQLGLPRKISFGKAVRKRKE</sequence>
<protein>
    <submittedName>
        <fullName evidence="1">Uncharacterized protein</fullName>
    </submittedName>
</protein>
<dbReference type="Proteomes" id="UP000036932">
    <property type="component" value="Unassembled WGS sequence"/>
</dbReference>
<comment type="caution">
    <text evidence="1">The sequence shown here is derived from an EMBL/GenBank/DDBJ whole genome shotgun (WGS) entry which is preliminary data.</text>
</comment>
<evidence type="ECO:0000313" key="1">
    <source>
        <dbReference type="EMBL" id="KOR87648.1"/>
    </source>
</evidence>
<dbReference type="RefSeq" id="WP_054403791.1">
    <property type="nucleotide sequence ID" value="NZ_LIUT01000002.1"/>
</dbReference>
<accession>A0A0M1NZF6</accession>
<evidence type="ECO:0000313" key="2">
    <source>
        <dbReference type="Proteomes" id="UP000036932"/>
    </source>
</evidence>
<dbReference type="AlphaFoldDB" id="A0A0M1NZF6"/>
<name>A0A0M1NZF6_9BACL</name>
<reference evidence="2" key="1">
    <citation type="submission" date="2015-08" db="EMBL/GenBank/DDBJ databases">
        <title>Genome sequencing project for genomic taxonomy and phylogenomics of Bacillus-like bacteria.</title>
        <authorList>
            <person name="Liu B."/>
            <person name="Wang J."/>
            <person name="Zhu Y."/>
            <person name="Liu G."/>
            <person name="Chen Q."/>
            <person name="Chen Z."/>
            <person name="Lan J."/>
            <person name="Che J."/>
            <person name="Ge C."/>
            <person name="Shi H."/>
            <person name="Pan Z."/>
            <person name="Liu X."/>
        </authorList>
    </citation>
    <scope>NUCLEOTIDE SEQUENCE [LARGE SCALE GENOMIC DNA]</scope>
    <source>
        <strain evidence="2">FJAT-22460</strain>
    </source>
</reference>
<gene>
    <name evidence="1" type="ORF">AM231_17270</name>
</gene>
<dbReference type="OrthoDB" id="2653141at2"/>
<organism evidence="1 2">
    <name type="scientific">Paenibacillus solani</name>
    <dbReference type="NCBI Taxonomy" id="1705565"/>
    <lineage>
        <taxon>Bacteria</taxon>
        <taxon>Bacillati</taxon>
        <taxon>Bacillota</taxon>
        <taxon>Bacilli</taxon>
        <taxon>Bacillales</taxon>
        <taxon>Paenibacillaceae</taxon>
        <taxon>Paenibacillus</taxon>
    </lineage>
</organism>
<keyword evidence="2" id="KW-1185">Reference proteome</keyword>
<dbReference type="EMBL" id="LIUT01000002">
    <property type="protein sequence ID" value="KOR87648.1"/>
    <property type="molecule type" value="Genomic_DNA"/>
</dbReference>